<proteinExistence type="predicted"/>
<organism evidence="1 2">
    <name type="scientific">Actinacidiphila yanglinensis</name>
    <dbReference type="NCBI Taxonomy" id="310779"/>
    <lineage>
        <taxon>Bacteria</taxon>
        <taxon>Bacillati</taxon>
        <taxon>Actinomycetota</taxon>
        <taxon>Actinomycetes</taxon>
        <taxon>Kitasatosporales</taxon>
        <taxon>Streptomycetaceae</taxon>
        <taxon>Actinacidiphila</taxon>
    </lineage>
</organism>
<dbReference type="InterPro" id="IPR011990">
    <property type="entry name" value="TPR-like_helical_dom_sf"/>
</dbReference>
<evidence type="ECO:0000313" key="1">
    <source>
        <dbReference type="EMBL" id="SEG11376.1"/>
    </source>
</evidence>
<accession>A0A1H5XJG8</accession>
<dbReference type="Proteomes" id="UP000236754">
    <property type="component" value="Unassembled WGS sequence"/>
</dbReference>
<evidence type="ECO:0000313" key="2">
    <source>
        <dbReference type="Proteomes" id="UP000236754"/>
    </source>
</evidence>
<evidence type="ECO:0008006" key="3">
    <source>
        <dbReference type="Google" id="ProtNLM"/>
    </source>
</evidence>
<reference evidence="1 2" key="1">
    <citation type="submission" date="2016-10" db="EMBL/GenBank/DDBJ databases">
        <authorList>
            <person name="de Groot N.N."/>
        </authorList>
    </citation>
    <scope>NUCLEOTIDE SEQUENCE [LARGE SCALE GENOMIC DNA]</scope>
    <source>
        <strain evidence="1 2">CGMCC 4.2023</strain>
    </source>
</reference>
<dbReference type="SUPFAM" id="SSF48452">
    <property type="entry name" value="TPR-like"/>
    <property type="match status" value="1"/>
</dbReference>
<dbReference type="Gene3D" id="1.25.40.10">
    <property type="entry name" value="Tetratricopeptide repeat domain"/>
    <property type="match status" value="1"/>
</dbReference>
<dbReference type="RefSeq" id="WP_407642806.1">
    <property type="nucleotide sequence ID" value="NZ_FNVU01000003.1"/>
</dbReference>
<dbReference type="EMBL" id="FNVU01000003">
    <property type="protein sequence ID" value="SEG11376.1"/>
    <property type="molecule type" value="Genomic_DNA"/>
</dbReference>
<name>A0A1H5XJG8_9ACTN</name>
<dbReference type="AlphaFoldDB" id="A0A1H5XJG8"/>
<protein>
    <recommendedName>
        <fullName evidence="3">Tetratricopeptide repeat-containing protein</fullName>
    </recommendedName>
</protein>
<gene>
    <name evidence="1" type="ORF">SAMN05216223_103274</name>
</gene>
<sequence length="268" mass="27913">MHTRTCSHWLEDALGGDAVADTALSESVVGVPDVWRLRARGCWAEAAALLAPFTSDDAGAALSRAELLVEACFYQVDGWAEAEDALRTAEALAGTDEERGAAASERGCLAYGATVFSVRDRADEARAAFGRSAALLGPGSPGRPLLDFRRGLVAENIAENPAAARAAYRRAHAGAVAHGDSLLTSSTWRHLAGLAAAEGDLAEARHGFAESLRIRVSLGHLVGTAPALLSLATVTTDPAESERLRTEAARLHTLLGGVPTWLAADLAA</sequence>
<keyword evidence="2" id="KW-1185">Reference proteome</keyword>